<dbReference type="SUPFAM" id="SSF48726">
    <property type="entry name" value="Immunoglobulin"/>
    <property type="match status" value="1"/>
</dbReference>
<feature type="transmembrane region" description="Helical" evidence="2">
    <location>
        <begin position="150"/>
        <end position="172"/>
    </location>
</feature>
<dbReference type="AlphaFoldDB" id="A0AA88NSJ6"/>
<feature type="compositionally biased region" description="Polar residues" evidence="1">
    <location>
        <begin position="37"/>
        <end position="61"/>
    </location>
</feature>
<dbReference type="EMBL" id="JAUPFM010000001">
    <property type="protein sequence ID" value="KAK2863429.1"/>
    <property type="molecule type" value="Genomic_DNA"/>
</dbReference>
<keyword evidence="2" id="KW-0472">Membrane</keyword>
<protein>
    <recommendedName>
        <fullName evidence="5">Ig-like domain-containing protein</fullName>
    </recommendedName>
</protein>
<dbReference type="Gene3D" id="2.60.40.10">
    <property type="entry name" value="Immunoglobulins"/>
    <property type="match status" value="1"/>
</dbReference>
<organism evidence="3 4">
    <name type="scientific">Channa striata</name>
    <name type="common">Snakehead murrel</name>
    <name type="synonym">Ophicephalus striatus</name>
    <dbReference type="NCBI Taxonomy" id="64152"/>
    <lineage>
        <taxon>Eukaryota</taxon>
        <taxon>Metazoa</taxon>
        <taxon>Chordata</taxon>
        <taxon>Craniata</taxon>
        <taxon>Vertebrata</taxon>
        <taxon>Euteleostomi</taxon>
        <taxon>Actinopterygii</taxon>
        <taxon>Neopterygii</taxon>
        <taxon>Teleostei</taxon>
        <taxon>Neoteleostei</taxon>
        <taxon>Acanthomorphata</taxon>
        <taxon>Anabantaria</taxon>
        <taxon>Anabantiformes</taxon>
        <taxon>Channoidei</taxon>
        <taxon>Channidae</taxon>
        <taxon>Channa</taxon>
    </lineage>
</organism>
<reference evidence="3" key="1">
    <citation type="submission" date="2023-07" db="EMBL/GenBank/DDBJ databases">
        <title>Chromosome-level Genome Assembly of Striped Snakehead (Channa striata).</title>
        <authorList>
            <person name="Liu H."/>
        </authorList>
    </citation>
    <scope>NUCLEOTIDE SEQUENCE</scope>
    <source>
        <strain evidence="3">Gz</strain>
        <tissue evidence="3">Muscle</tissue>
    </source>
</reference>
<keyword evidence="2" id="KW-1133">Transmembrane helix</keyword>
<evidence type="ECO:0000256" key="2">
    <source>
        <dbReference type="SAM" id="Phobius"/>
    </source>
</evidence>
<proteinExistence type="predicted"/>
<keyword evidence="4" id="KW-1185">Reference proteome</keyword>
<dbReference type="Proteomes" id="UP001187415">
    <property type="component" value="Unassembled WGS sequence"/>
</dbReference>
<evidence type="ECO:0000256" key="1">
    <source>
        <dbReference type="SAM" id="MobiDB-lite"/>
    </source>
</evidence>
<evidence type="ECO:0000313" key="4">
    <source>
        <dbReference type="Proteomes" id="UP001187415"/>
    </source>
</evidence>
<dbReference type="InterPro" id="IPR013783">
    <property type="entry name" value="Ig-like_fold"/>
</dbReference>
<dbReference type="InterPro" id="IPR036179">
    <property type="entry name" value="Ig-like_dom_sf"/>
</dbReference>
<keyword evidence="2" id="KW-0812">Transmembrane</keyword>
<comment type="caution">
    <text evidence="3">The sequence shown here is derived from an EMBL/GenBank/DDBJ whole genome shotgun (WGS) entry which is preliminary data.</text>
</comment>
<name>A0AA88NSJ6_CHASR</name>
<sequence length="237" mass="26159">MCEDMLTDAHPGTCSIPFRPERHPTHPVRPAAAASVEKTTNSQRGRRWATSQTREQDNGGNMSTVSAPAHLVAVLPLHQSLSDCHMIIHHVTKSDEGVYKCHISSRGESPPGWIYVTEKPTTPPPPTWPAGNLCCTSAAPVSSSPHTTRLLTVVWSISSLCVLAALFALVWLMRRCKRKKPKGRHVEVADDDITYSDIKILHHPQNPARRDGEIPAETQVVYSLLRSSFEPPLESNL</sequence>
<feature type="region of interest" description="Disordered" evidence="1">
    <location>
        <begin position="12"/>
        <end position="61"/>
    </location>
</feature>
<evidence type="ECO:0000313" key="3">
    <source>
        <dbReference type="EMBL" id="KAK2863429.1"/>
    </source>
</evidence>
<gene>
    <name evidence="3" type="ORF">Q5P01_002962</name>
</gene>
<evidence type="ECO:0008006" key="5">
    <source>
        <dbReference type="Google" id="ProtNLM"/>
    </source>
</evidence>
<accession>A0AA88NSJ6</accession>